<sequence length="290" mass="32532">MQYLKCQNCGLVFESPIQISGSSFTLQGNYIPCPRCHRNVNTDGIYTTDSEGNVINYNGQPTSFASKVLNFFVNRRISIEELESLRNSLYRLQEEGASRAAVVSAIEDVSPNLFSLGRGVPSSPSDLKSFIIILLLLINILLSRGVDADNIESILDEFNSQITQHSIYSPQQQFTNGKVINVTINIVNNKYINEAKIDRYIGVLQQIVSEKLSSRQAKELINLKEPELSPISKYLPQPSDIIGAIILPLLIAYKEELTGLFRRRRRGEGPLTKEELKILRETVLSNANKE</sequence>
<keyword evidence="2" id="KW-1185">Reference proteome</keyword>
<organism evidence="1 2">
    <name type="scientific">Deinococcus aerius</name>
    <dbReference type="NCBI Taxonomy" id="200253"/>
    <lineage>
        <taxon>Bacteria</taxon>
        <taxon>Thermotogati</taxon>
        <taxon>Deinococcota</taxon>
        <taxon>Deinococci</taxon>
        <taxon>Deinococcales</taxon>
        <taxon>Deinococcaceae</taxon>
        <taxon>Deinococcus</taxon>
    </lineage>
</organism>
<protein>
    <submittedName>
        <fullName evidence="1">Uncharacterized protein</fullName>
    </submittedName>
</protein>
<name>A0A2I9DLB9_9DEIO</name>
<evidence type="ECO:0000313" key="2">
    <source>
        <dbReference type="Proteomes" id="UP000236569"/>
    </source>
</evidence>
<dbReference type="EMBL" id="BFAG01000013">
    <property type="protein sequence ID" value="GBF07258.1"/>
    <property type="molecule type" value="Genomic_DNA"/>
</dbReference>
<reference evidence="2" key="1">
    <citation type="submission" date="2018-01" db="EMBL/GenBank/DDBJ databases">
        <title>Draft Genome Sequence of the Radioresistant Bacterium Deinococcus aerius TR0125, Isolated from the Higher Atmosphere above Japan.</title>
        <authorList>
            <person name="Satoh K."/>
            <person name="Arai H."/>
            <person name="Sanzen T."/>
            <person name="Kawaguchi Y."/>
            <person name="Hayashi H."/>
            <person name="Yokobori S."/>
            <person name="Yamagishi A."/>
            <person name="Oono Y."/>
            <person name="Narumi I."/>
        </authorList>
    </citation>
    <scope>NUCLEOTIDE SEQUENCE [LARGE SCALE GENOMIC DNA]</scope>
    <source>
        <strain evidence="2">TR0125</strain>
    </source>
</reference>
<dbReference type="Proteomes" id="UP000236569">
    <property type="component" value="Unassembled WGS sequence"/>
</dbReference>
<dbReference type="RefSeq" id="WP_133162061.1">
    <property type="nucleotide sequence ID" value="NZ_BFAG01000013.1"/>
</dbReference>
<comment type="caution">
    <text evidence="1">The sequence shown here is derived from an EMBL/GenBank/DDBJ whole genome shotgun (WGS) entry which is preliminary data.</text>
</comment>
<dbReference type="AlphaFoldDB" id="A0A2I9DLB9"/>
<evidence type="ECO:0000313" key="1">
    <source>
        <dbReference type="EMBL" id="GBF07258.1"/>
    </source>
</evidence>
<gene>
    <name evidence="1" type="ORF">DAERI_130088</name>
</gene>
<accession>A0A2I9DLB9</accession>
<proteinExistence type="predicted"/>